<feature type="transmembrane region" description="Helical" evidence="15">
    <location>
        <begin position="135"/>
        <end position="159"/>
    </location>
</feature>
<evidence type="ECO:0000256" key="12">
    <source>
        <dbReference type="ARBA" id="ARBA00023128"/>
    </source>
</evidence>
<keyword evidence="9 15" id="KW-0249">Electron transport</keyword>
<evidence type="ECO:0000256" key="6">
    <source>
        <dbReference type="ARBA" id="ARBA00022660"/>
    </source>
</evidence>
<feature type="signal peptide" evidence="16">
    <location>
        <begin position="1"/>
        <end position="18"/>
    </location>
</feature>
<evidence type="ECO:0000256" key="1">
    <source>
        <dbReference type="ARBA" id="ARBA00004225"/>
    </source>
</evidence>
<evidence type="ECO:0000256" key="9">
    <source>
        <dbReference type="ARBA" id="ARBA00022982"/>
    </source>
</evidence>
<keyword evidence="11 15" id="KW-0520">NAD</keyword>
<comment type="catalytic activity">
    <reaction evidence="14 15">
        <text>a ubiquinone + NADH + 5 H(+)(in) = a ubiquinol + NAD(+) + 4 H(+)(out)</text>
        <dbReference type="Rhea" id="RHEA:29091"/>
        <dbReference type="Rhea" id="RHEA-COMP:9565"/>
        <dbReference type="Rhea" id="RHEA-COMP:9566"/>
        <dbReference type="ChEBI" id="CHEBI:15378"/>
        <dbReference type="ChEBI" id="CHEBI:16389"/>
        <dbReference type="ChEBI" id="CHEBI:17976"/>
        <dbReference type="ChEBI" id="CHEBI:57540"/>
        <dbReference type="ChEBI" id="CHEBI:57945"/>
        <dbReference type="EC" id="7.1.1.2"/>
    </reaction>
</comment>
<evidence type="ECO:0000256" key="11">
    <source>
        <dbReference type="ARBA" id="ARBA00023027"/>
    </source>
</evidence>
<dbReference type="EC" id="7.1.1.2" evidence="3 15"/>
<feature type="transmembrane region" description="Helical" evidence="15">
    <location>
        <begin position="53"/>
        <end position="72"/>
    </location>
</feature>
<keyword evidence="15" id="KW-0830">Ubiquinone</keyword>
<dbReference type="InterPro" id="IPR001457">
    <property type="entry name" value="NADH_UbQ/plastoQ_OxRdtase_su6"/>
</dbReference>
<accession>F3Y707</accession>
<keyword evidence="5 15" id="KW-0813">Transport</keyword>
<dbReference type="GO" id="GO:0008137">
    <property type="term" value="F:NADH dehydrogenase (ubiquinone) activity"/>
    <property type="evidence" value="ECO:0007669"/>
    <property type="project" value="UniProtKB-UniRule"/>
</dbReference>
<evidence type="ECO:0000256" key="4">
    <source>
        <dbReference type="ARBA" id="ARBA00021095"/>
    </source>
</evidence>
<protein>
    <recommendedName>
        <fullName evidence="4 15">NADH-ubiquinone oxidoreductase chain 6</fullName>
        <ecNumber evidence="3 15">7.1.1.2</ecNumber>
    </recommendedName>
</protein>
<keyword evidence="16" id="KW-0732">Signal</keyword>
<dbReference type="AlphaFoldDB" id="F3Y707"/>
<evidence type="ECO:0000256" key="2">
    <source>
        <dbReference type="ARBA" id="ARBA00005698"/>
    </source>
</evidence>
<evidence type="ECO:0000256" key="15">
    <source>
        <dbReference type="RuleBase" id="RU004430"/>
    </source>
</evidence>
<evidence type="ECO:0000256" key="10">
    <source>
        <dbReference type="ARBA" id="ARBA00022989"/>
    </source>
</evidence>
<keyword evidence="13 15" id="KW-0472">Membrane</keyword>
<keyword evidence="10 15" id="KW-1133">Transmembrane helix</keyword>
<name>F3Y707_9TELE</name>
<evidence type="ECO:0000256" key="13">
    <source>
        <dbReference type="ARBA" id="ARBA00023136"/>
    </source>
</evidence>
<dbReference type="PANTHER" id="PTHR11435:SF1">
    <property type="entry name" value="NADH-UBIQUINONE OXIDOREDUCTASE CHAIN 6"/>
    <property type="match status" value="1"/>
</dbReference>
<geneLocation type="mitochondrion" evidence="17"/>
<evidence type="ECO:0000256" key="7">
    <source>
        <dbReference type="ARBA" id="ARBA00022692"/>
    </source>
</evidence>
<dbReference type="PANTHER" id="PTHR11435">
    <property type="entry name" value="NADH UBIQUINONE OXIDOREDUCTASE SUBUNIT ND6"/>
    <property type="match status" value="1"/>
</dbReference>
<comment type="subcellular location">
    <subcellularLocation>
        <location evidence="1 15">Mitochondrion membrane</location>
        <topology evidence="1 15">Multi-pass membrane protein</topology>
    </subcellularLocation>
</comment>
<keyword evidence="12 15" id="KW-0496">Mitochondrion</keyword>
<dbReference type="GO" id="GO:0031966">
    <property type="term" value="C:mitochondrial membrane"/>
    <property type="evidence" value="ECO:0007669"/>
    <property type="project" value="UniProtKB-SubCell"/>
</dbReference>
<evidence type="ECO:0000256" key="5">
    <source>
        <dbReference type="ARBA" id="ARBA00022448"/>
    </source>
</evidence>
<keyword evidence="6 15" id="KW-0679">Respiratory chain</keyword>
<evidence type="ECO:0000256" key="16">
    <source>
        <dbReference type="SAM" id="SignalP"/>
    </source>
</evidence>
<organism evidence="17">
    <name type="scientific">Danionella mirifica</name>
    <dbReference type="NCBI Taxonomy" id="487619"/>
    <lineage>
        <taxon>Eukaryota</taxon>
        <taxon>Metazoa</taxon>
        <taxon>Chordata</taxon>
        <taxon>Craniata</taxon>
        <taxon>Vertebrata</taxon>
        <taxon>Euteleostomi</taxon>
        <taxon>Actinopterygii</taxon>
        <taxon>Neopterygii</taxon>
        <taxon>Teleostei</taxon>
        <taxon>Ostariophysi</taxon>
        <taxon>Cypriniformes</taxon>
        <taxon>Danionidae</taxon>
        <taxon>Danioninae</taxon>
        <taxon>Danionella</taxon>
    </lineage>
</organism>
<evidence type="ECO:0000313" key="17">
    <source>
        <dbReference type="EMBL" id="BAK23158.1"/>
    </source>
</evidence>
<keyword evidence="8 15" id="KW-1278">Translocase</keyword>
<gene>
    <name evidence="17" type="primary">ND6</name>
</gene>
<feature type="transmembrane region" description="Helical" evidence="15">
    <location>
        <begin position="92"/>
        <end position="114"/>
    </location>
</feature>
<reference evidence="17" key="1">
    <citation type="journal article" date="2010" name="Mol. Phylogenet. Evol.">
        <title>Systematics of the subfamily Danioninae (Teleostei: Cypriniformes: Cyprinidae).</title>
        <authorList>
            <person name="Tang K.L."/>
            <person name="Agnew M.K."/>
            <person name="Hirt M.V."/>
            <person name="Sado T."/>
            <person name="Schneider L.M."/>
            <person name="Freyhof J."/>
            <person name="Sulaiman Z."/>
            <person name="Swartz E."/>
            <person name="Vidthayanon C."/>
            <person name="Miya M."/>
            <person name="Saitoh K."/>
            <person name="Simons A.M."/>
            <person name="Wood R.M."/>
            <person name="Mayden R.L."/>
        </authorList>
    </citation>
    <scope>NUCLEOTIDE SEQUENCE</scope>
    <source>
        <strain evidence="17">CBM ZF 11312</strain>
    </source>
</reference>
<evidence type="ECO:0000256" key="14">
    <source>
        <dbReference type="ARBA" id="ARBA00049551"/>
    </source>
</evidence>
<evidence type="ECO:0000256" key="3">
    <source>
        <dbReference type="ARBA" id="ARBA00012944"/>
    </source>
</evidence>
<feature type="chain" id="PRO_5003307645" description="NADH-ubiquinone oxidoreductase chain 6" evidence="16">
    <location>
        <begin position="19"/>
        <end position="173"/>
    </location>
</feature>
<dbReference type="EMBL" id="AP011424">
    <property type="protein sequence ID" value="BAK23158.1"/>
    <property type="molecule type" value="Genomic_DNA"/>
</dbReference>
<dbReference type="Pfam" id="PF00499">
    <property type="entry name" value="Oxidored_q3"/>
    <property type="match status" value="1"/>
</dbReference>
<comment type="function">
    <text evidence="15">Core subunit of the mitochondrial membrane respiratory chain NADH dehydrogenase (Complex I) which catalyzes electron transfer from NADH through the respiratory chain, using ubiquinone as an electron acceptor. Essential for the catalytic activity and assembly of complex I.</text>
</comment>
<sequence>MSYCLSFLLGFFIMGVICVACNPSPYFGALSMVVVAGAGCGILTWCKGSFLSLVLFLGYLGGMLVVFAYSAALSAEPFPETLGSHFVFRRMLILSCAVILVVWFFLGGWHEGLLATSESFNHLSSLSGDIKGIAIVYGLGVKILILCAWVLFLSLFIVMEVTWGAGYGVLRAV</sequence>
<evidence type="ECO:0000256" key="8">
    <source>
        <dbReference type="ARBA" id="ARBA00022967"/>
    </source>
</evidence>
<keyword evidence="7 15" id="KW-0812">Transmembrane</keyword>
<proteinExistence type="inferred from homology"/>
<comment type="similarity">
    <text evidence="2 15">Belongs to the complex I subunit 6 family.</text>
</comment>
<dbReference type="InterPro" id="IPR050269">
    <property type="entry name" value="ComplexI_Subunit6"/>
</dbReference>